<dbReference type="PRINTS" id="PR00723">
    <property type="entry name" value="SUBTILISIN"/>
</dbReference>
<evidence type="ECO:0000256" key="2">
    <source>
        <dbReference type="ARBA" id="ARBA00022670"/>
    </source>
</evidence>
<dbReference type="GO" id="GO:0006508">
    <property type="term" value="P:proteolysis"/>
    <property type="evidence" value="ECO:0007669"/>
    <property type="project" value="UniProtKB-KW"/>
</dbReference>
<dbReference type="Pfam" id="PF00082">
    <property type="entry name" value="Peptidase_S8"/>
    <property type="match status" value="1"/>
</dbReference>
<dbReference type="Gene3D" id="3.40.50.200">
    <property type="entry name" value="Peptidase S8/S53 domain"/>
    <property type="match status" value="1"/>
</dbReference>
<dbReference type="InterPro" id="IPR008979">
    <property type="entry name" value="Galactose-bd-like_sf"/>
</dbReference>
<evidence type="ECO:0000256" key="1">
    <source>
        <dbReference type="ARBA" id="ARBA00011073"/>
    </source>
</evidence>
<dbReference type="GO" id="GO:0005615">
    <property type="term" value="C:extracellular space"/>
    <property type="evidence" value="ECO:0007669"/>
    <property type="project" value="TreeGrafter"/>
</dbReference>
<dbReference type="InterPro" id="IPR036439">
    <property type="entry name" value="Dockerin_dom_sf"/>
</dbReference>
<dbReference type="PANTHER" id="PTHR43806">
    <property type="entry name" value="PEPTIDASE S8"/>
    <property type="match status" value="1"/>
</dbReference>
<dbReference type="InterPro" id="IPR015500">
    <property type="entry name" value="Peptidase_S8_subtilisin-rel"/>
</dbReference>
<dbReference type="InterPro" id="IPR036852">
    <property type="entry name" value="Peptidase_S8/S53_dom_sf"/>
</dbReference>
<dbReference type="GO" id="GO:0000272">
    <property type="term" value="P:polysaccharide catabolic process"/>
    <property type="evidence" value="ECO:0007669"/>
    <property type="project" value="InterPro"/>
</dbReference>
<comment type="similarity">
    <text evidence="1 5">Belongs to the peptidase S8 family.</text>
</comment>
<accession>A0A5B9MJL4</accession>
<reference evidence="7 8" key="1">
    <citation type="submission" date="2019-02" db="EMBL/GenBank/DDBJ databases">
        <title>Planctomycetal bacteria perform biofilm scaping via a novel small molecule.</title>
        <authorList>
            <person name="Jeske O."/>
            <person name="Boedeker C."/>
            <person name="Wiegand S."/>
            <person name="Breitling P."/>
            <person name="Kallscheuer N."/>
            <person name="Jogler M."/>
            <person name="Rohde M."/>
            <person name="Petersen J."/>
            <person name="Medema M.H."/>
            <person name="Surup F."/>
            <person name="Jogler C."/>
        </authorList>
    </citation>
    <scope>NUCLEOTIDE SEQUENCE [LARGE SCALE GENOMIC DNA]</scope>
    <source>
        <strain evidence="7 8">Mal15</strain>
    </source>
</reference>
<evidence type="ECO:0000256" key="5">
    <source>
        <dbReference type="PROSITE-ProRule" id="PRU01240"/>
    </source>
</evidence>
<dbReference type="AlphaFoldDB" id="A0A5B9MJL4"/>
<evidence type="ECO:0000313" key="7">
    <source>
        <dbReference type="EMBL" id="QEG01064.1"/>
    </source>
</evidence>
<dbReference type="InterPro" id="IPR050131">
    <property type="entry name" value="Peptidase_S8_subtilisin-like"/>
</dbReference>
<dbReference type="Gene3D" id="2.60.40.10">
    <property type="entry name" value="Immunoglobulins"/>
    <property type="match status" value="1"/>
</dbReference>
<sequence>MIVTAPTSSADPEKASSANLFPTAAYPVDGNNNVIVPQAGEPFFVRVEFTYDNPLHDAYSIGRTVNSNPQHVSPPITWGSGLAGRTTWYHFWGTWVMHQAGTYPITVTLDVGNTIDESNESDNSITVDLTVGGDITHEWALVEAEQGHALLGDGTDVIVGTMDDAFDFNHPWFTGTDSVGRDRLVASSQNTDGPGDSPVNANHATAVMGIVLASGDNGGDVTGLAPDARYVTAEFINRAQVPGLNVQDVFDAAGFLVDNGAEVINMSWSWWAGSATDSYLGETSKTNLLVDYLSYGLDIVAVPAVNQLSNHLRPTAPGSSRNVITVGGLRETLDRAWSQQDYGPTLDGRSKPDLLGNAAVDVVSTRSDWRDGRLAGGGFGGTSFAAPFVTGAVAQMLDFGKRNQLTTDHRLIKAIVMNSGIKTLDADGSPWSNTITRPLDNQQGTGVLNLSRVHQMYSAGQQAPGQVAAIGYDFGDLAGTVESGSGVATYDLGHVTTGGEIDVTLTWDRHTFWNDANSNGRIDAADSFYVDPNDAQDNLDLVLLRDSVPVARSESTVDNVEHLHLTNLQPGRYELQVIRRDVPNSGNDETYALAWHSDASFTQPPKVTSVDLGQSPSRSQVTELTVEFDQTVDHTALDNAFVVTNLTTQTRVGQIRVTATDTANATTVKLTFDGASTEPRRGTGALGNSLADGRYELRILSGQILGLGGIAMSQDYLFTGSAETDDFFRLFGDTDGDKDVDGQDYGRFGLTFLRNSLGPNFNPQLDFDGDGDVDGQDYGHFGVRFLTSL</sequence>
<evidence type="ECO:0000259" key="6">
    <source>
        <dbReference type="Pfam" id="PF00082"/>
    </source>
</evidence>
<dbReference type="EC" id="3.4.21.-" evidence="7"/>
<dbReference type="InterPro" id="IPR018247">
    <property type="entry name" value="EF_Hand_1_Ca_BS"/>
</dbReference>
<dbReference type="PROSITE" id="PS51892">
    <property type="entry name" value="SUBTILASE"/>
    <property type="match status" value="1"/>
</dbReference>
<dbReference type="InterPro" id="IPR023828">
    <property type="entry name" value="Peptidase_S8_Ser-AS"/>
</dbReference>
<dbReference type="EMBL" id="CP036264">
    <property type="protein sequence ID" value="QEG01064.1"/>
    <property type="molecule type" value="Genomic_DNA"/>
</dbReference>
<proteinExistence type="inferred from homology"/>
<dbReference type="GO" id="GO:0004252">
    <property type="term" value="F:serine-type endopeptidase activity"/>
    <property type="evidence" value="ECO:0007669"/>
    <property type="project" value="UniProtKB-UniRule"/>
</dbReference>
<protein>
    <submittedName>
        <fullName evidence="7">Thermophilic serine proteinase</fullName>
        <ecNumber evidence="7">3.4.21.-</ecNumber>
    </submittedName>
</protein>
<dbReference type="PROSITE" id="PS00018">
    <property type="entry name" value="EF_HAND_1"/>
    <property type="match status" value="1"/>
</dbReference>
<name>A0A5B9MJL4_9BACT</name>
<dbReference type="SUPFAM" id="SSF49785">
    <property type="entry name" value="Galactose-binding domain-like"/>
    <property type="match status" value="1"/>
</dbReference>
<feature type="domain" description="Peptidase S8/S53" evidence="6">
    <location>
        <begin position="154"/>
        <end position="420"/>
    </location>
</feature>
<dbReference type="Proteomes" id="UP000321353">
    <property type="component" value="Chromosome"/>
</dbReference>
<keyword evidence="2 5" id="KW-0645">Protease</keyword>
<organism evidence="7 8">
    <name type="scientific">Stieleria maiorica</name>
    <dbReference type="NCBI Taxonomy" id="2795974"/>
    <lineage>
        <taxon>Bacteria</taxon>
        <taxon>Pseudomonadati</taxon>
        <taxon>Planctomycetota</taxon>
        <taxon>Planctomycetia</taxon>
        <taxon>Pirellulales</taxon>
        <taxon>Pirellulaceae</taxon>
        <taxon>Stieleria</taxon>
    </lineage>
</organism>
<feature type="active site" description="Charge relay system" evidence="5">
    <location>
        <position position="383"/>
    </location>
</feature>
<evidence type="ECO:0000256" key="4">
    <source>
        <dbReference type="ARBA" id="ARBA00022825"/>
    </source>
</evidence>
<dbReference type="PANTHER" id="PTHR43806:SF11">
    <property type="entry name" value="CEREVISIN-RELATED"/>
    <property type="match status" value="1"/>
</dbReference>
<gene>
    <name evidence="7" type="ORF">Mal15_51400</name>
</gene>
<keyword evidence="8" id="KW-1185">Reference proteome</keyword>
<dbReference type="InterPro" id="IPR000209">
    <property type="entry name" value="Peptidase_S8/S53_dom"/>
</dbReference>
<dbReference type="SUPFAM" id="SSF52743">
    <property type="entry name" value="Subtilisin-like"/>
    <property type="match status" value="1"/>
</dbReference>
<feature type="active site" description="Charge relay system" evidence="5">
    <location>
        <position position="163"/>
    </location>
</feature>
<dbReference type="PROSITE" id="PS00138">
    <property type="entry name" value="SUBTILASE_SER"/>
    <property type="match status" value="1"/>
</dbReference>
<dbReference type="KEGG" id="smam:Mal15_51400"/>
<evidence type="ECO:0000256" key="3">
    <source>
        <dbReference type="ARBA" id="ARBA00022801"/>
    </source>
</evidence>
<evidence type="ECO:0000313" key="8">
    <source>
        <dbReference type="Proteomes" id="UP000321353"/>
    </source>
</evidence>
<dbReference type="Gene3D" id="1.10.1330.10">
    <property type="entry name" value="Dockerin domain"/>
    <property type="match status" value="1"/>
</dbReference>
<dbReference type="InterPro" id="IPR013783">
    <property type="entry name" value="Ig-like_fold"/>
</dbReference>
<keyword evidence="4 5" id="KW-0720">Serine protease</keyword>
<keyword evidence="3 5" id="KW-0378">Hydrolase</keyword>
<feature type="active site" description="Charge relay system" evidence="5">
    <location>
        <position position="203"/>
    </location>
</feature>